<protein>
    <submittedName>
        <fullName evidence="1">Uncharacterized protein</fullName>
    </submittedName>
</protein>
<reference evidence="1" key="1">
    <citation type="submission" date="2021-05" db="EMBL/GenBank/DDBJ databases">
        <authorList>
            <person name="Pan Q."/>
            <person name="Jouanno E."/>
            <person name="Zahm M."/>
            <person name="Klopp C."/>
            <person name="Cabau C."/>
            <person name="Louis A."/>
            <person name="Berthelot C."/>
            <person name="Parey E."/>
            <person name="Roest Crollius H."/>
            <person name="Montfort J."/>
            <person name="Robinson-Rechavi M."/>
            <person name="Bouchez O."/>
            <person name="Lampietro C."/>
            <person name="Lopez Roques C."/>
            <person name="Donnadieu C."/>
            <person name="Postlethwait J."/>
            <person name="Bobe J."/>
            <person name="Dillon D."/>
            <person name="Chandos A."/>
            <person name="von Hippel F."/>
            <person name="Guiguen Y."/>
        </authorList>
    </citation>
    <scope>NUCLEOTIDE SEQUENCE</scope>
    <source>
        <strain evidence="1">YG-Jan2019</strain>
    </source>
</reference>
<keyword evidence="2" id="KW-1185">Reference proteome</keyword>
<accession>A0ACC2GM82</accession>
<sequence length="435" mass="47019">MKLFLCFLSVLAQVAVLVTAPMEDRSQDVLNFLNGVLNVLPLKESTSSGEINAPEKTFGKPDTNPARQNDSRPTENSVEMSDVTQSSNVADLPAVDYLPACVDSDARSKEINSDDLTGEDDYKIPKEKIKQTDCVDSDARSKEITSDDLTETRRVVRKNNSAGNMGGETPDLVLDVTTVNPSAEIQATNGGKKTNSTRPADLGKYTQPSARTTIDPEDVDDMRTTPRQESTSWRKEQSTGTARRGRERTSRELVDPHSEETVMPECQGAACVSPELGTRVRGVQNGAETDRNPGPENGDDQSQVLIGSTTGQDLCANSCRSVANDMLETSGRQLDLDIVENVSSKSNDHLIDDVNRSVLGQPPGTPARSLSVPEPPARLHRLDQAAESPSNTRDHDKDAVVDDTSAGLRPQAKESAALLCSTCDSKWRAADHASN</sequence>
<organism evidence="1 2">
    <name type="scientific">Dallia pectoralis</name>
    <name type="common">Alaska blackfish</name>
    <dbReference type="NCBI Taxonomy" id="75939"/>
    <lineage>
        <taxon>Eukaryota</taxon>
        <taxon>Metazoa</taxon>
        <taxon>Chordata</taxon>
        <taxon>Craniata</taxon>
        <taxon>Vertebrata</taxon>
        <taxon>Euteleostomi</taxon>
        <taxon>Actinopterygii</taxon>
        <taxon>Neopterygii</taxon>
        <taxon>Teleostei</taxon>
        <taxon>Protacanthopterygii</taxon>
        <taxon>Esociformes</taxon>
        <taxon>Umbridae</taxon>
        <taxon>Dallia</taxon>
    </lineage>
</organism>
<comment type="caution">
    <text evidence="1">The sequence shown here is derived from an EMBL/GenBank/DDBJ whole genome shotgun (WGS) entry which is preliminary data.</text>
</comment>
<evidence type="ECO:0000313" key="1">
    <source>
        <dbReference type="EMBL" id="KAJ8004743.1"/>
    </source>
</evidence>
<name>A0ACC2GM82_DALPE</name>
<dbReference type="Proteomes" id="UP001157502">
    <property type="component" value="Chromosome 11"/>
</dbReference>
<gene>
    <name evidence="1" type="ORF">DPEC_G00139460</name>
</gene>
<proteinExistence type="predicted"/>
<evidence type="ECO:0000313" key="2">
    <source>
        <dbReference type="Proteomes" id="UP001157502"/>
    </source>
</evidence>
<dbReference type="EMBL" id="CM055738">
    <property type="protein sequence ID" value="KAJ8004743.1"/>
    <property type="molecule type" value="Genomic_DNA"/>
</dbReference>